<sequence length="930" mass="104437">MRLKVSVLVVLIEATQKFSTRMGLKHVLVLPFPAQGHVNPLIHLSHKLVQHGCKVTFVNSEFNHKRVLNAIKNLEGSKIELMSIPDGLGPEEDRNDSGSLISATLRTMPSALEKLIRDINSMDGGNNRITCIVCDTYVSWALEIGQKLGIKGAVFTPTSAAIVALTNNFPKLIEEGIIDSDDGFPIRKGRFQLSPEMPNMDIACLPWSCIGDLALQKLIYHYLTKTVKWSHLTTWWLSNTTNELEHGALSLCPKILPIGPFLKETSADVRSLGQFWEEDISCLNWLNQQPPCSVIYVAFGSITVFDPNQFKELALGLELTNRPFLWVVREDFNNSVTNNKYPDEFKCTKGKIVKWAPQQMVLKHPAVACFISHCGWNSTIDGVSNGVPFLCWPYFADQLVDKTYICDVWKVGLGFDEDEKGIISRWEINKKVEQLFGDEDIKGRSKKMKDTIMNNIAKDGKSTQNLNNPKPKTPEKMNLKHVLVIPFPAQGHVNPLMHLSHKLVQHGCKVTFVNTEFIHKRVLSAMNKNVSLEGSKVELASIPDGLGPEEDRNDLPALALAILRTMPCALENLIRDIDSIDGGSNTVTAIVSDLNMAWALEIAHKLGIKGALINPSSAAVFALQDNMQKLIDDGIMDANGLPIKKGKFQLSPEMPIMDTDNTPWCNNFGDLTSQKTIYYYISKMMQHSHLTDWWLSNTTSELEPAALSLSPKILPIGPLMESTEFRSLGQFWEEDLSCLNWLNQQPPCSVIYVAFGSFTVFDPRQFEELALGLELTSMPFLWVVREDSNSKTQIAYPSEFQGTKGKILKWAPQQLVLNHPAIACFVSHCGWNSTMDGVSSGTPFLCWPYFADQLYNKNYVCDVWKVGLGFDLDQNGIISRWEIKKKLDQLLGDQNIRIRSQKMKDMIINNIAEGGQSSENFNKFTKWLKE</sequence>
<evidence type="ECO:0000256" key="1">
    <source>
        <dbReference type="ARBA" id="ARBA00009995"/>
    </source>
</evidence>
<evidence type="ECO:0000313" key="5">
    <source>
        <dbReference type="Proteomes" id="UP000289738"/>
    </source>
</evidence>
<dbReference type="GO" id="GO:0080044">
    <property type="term" value="F:quercetin 7-O-glucosyltransferase activity"/>
    <property type="evidence" value="ECO:0007669"/>
    <property type="project" value="TreeGrafter"/>
</dbReference>
<comment type="caution">
    <text evidence="4">The sequence shown here is derived from an EMBL/GenBank/DDBJ whole genome shotgun (WGS) entry which is preliminary data.</text>
</comment>
<dbReference type="PANTHER" id="PTHR11926">
    <property type="entry name" value="GLUCOSYL/GLUCURONOSYL TRANSFERASES"/>
    <property type="match status" value="1"/>
</dbReference>
<reference evidence="4 5" key="1">
    <citation type="submission" date="2019-01" db="EMBL/GenBank/DDBJ databases">
        <title>Sequencing of cultivated peanut Arachis hypogaea provides insights into genome evolution and oil improvement.</title>
        <authorList>
            <person name="Chen X."/>
        </authorList>
    </citation>
    <scope>NUCLEOTIDE SEQUENCE [LARGE SCALE GENOMIC DNA]</scope>
    <source>
        <strain evidence="5">cv. Fuhuasheng</strain>
        <tissue evidence="4">Leaves</tissue>
    </source>
</reference>
<evidence type="ECO:0000256" key="2">
    <source>
        <dbReference type="ARBA" id="ARBA00022679"/>
    </source>
</evidence>
<dbReference type="Proteomes" id="UP000289738">
    <property type="component" value="Chromosome B04"/>
</dbReference>
<dbReference type="PANTHER" id="PTHR11926:SF1530">
    <property type="entry name" value="EF-HAND DOMAIN-CONTAINING PROTEIN"/>
    <property type="match status" value="1"/>
</dbReference>
<dbReference type="PROSITE" id="PS00018">
    <property type="entry name" value="EF_HAND_1"/>
    <property type="match status" value="1"/>
</dbReference>
<comment type="similarity">
    <text evidence="1">Belongs to the UDP-glycosyltransferase family.</text>
</comment>
<feature type="domain" description="Glycosyltransferase N-terminal" evidence="3">
    <location>
        <begin position="27"/>
        <end position="79"/>
    </location>
</feature>
<dbReference type="SUPFAM" id="SSF53756">
    <property type="entry name" value="UDP-Glycosyltransferase/glycogen phosphorylase"/>
    <property type="match status" value="2"/>
</dbReference>
<dbReference type="Gene3D" id="3.40.50.2000">
    <property type="entry name" value="Glycogen Phosphorylase B"/>
    <property type="match status" value="4"/>
</dbReference>
<accession>A0A444ZPQ6</accession>
<keyword evidence="2" id="KW-0808">Transferase</keyword>
<feature type="domain" description="Glycosyltransferase N-terminal" evidence="3">
    <location>
        <begin position="482"/>
        <end position="517"/>
    </location>
</feature>
<dbReference type="AlphaFoldDB" id="A0A444ZPQ6"/>
<evidence type="ECO:0000259" key="3">
    <source>
        <dbReference type="Pfam" id="PF26168"/>
    </source>
</evidence>
<dbReference type="InterPro" id="IPR002213">
    <property type="entry name" value="UDP_glucos_trans"/>
</dbReference>
<dbReference type="Pfam" id="PF26168">
    <property type="entry name" value="Glyco_transf_N"/>
    <property type="match status" value="2"/>
</dbReference>
<dbReference type="STRING" id="3818.A0A444ZPQ6"/>
<gene>
    <name evidence="4" type="ORF">Ahy_B04g073169</name>
</gene>
<dbReference type="InterPro" id="IPR018247">
    <property type="entry name" value="EF_Hand_1_Ca_BS"/>
</dbReference>
<evidence type="ECO:0000313" key="4">
    <source>
        <dbReference type="EMBL" id="RYR16181.1"/>
    </source>
</evidence>
<dbReference type="CDD" id="cd03784">
    <property type="entry name" value="GT1_Gtf-like"/>
    <property type="match status" value="2"/>
</dbReference>
<dbReference type="GO" id="GO:0080043">
    <property type="term" value="F:quercetin 3-O-glucosyltransferase activity"/>
    <property type="evidence" value="ECO:0007669"/>
    <property type="project" value="TreeGrafter"/>
</dbReference>
<organism evidence="4 5">
    <name type="scientific">Arachis hypogaea</name>
    <name type="common">Peanut</name>
    <dbReference type="NCBI Taxonomy" id="3818"/>
    <lineage>
        <taxon>Eukaryota</taxon>
        <taxon>Viridiplantae</taxon>
        <taxon>Streptophyta</taxon>
        <taxon>Embryophyta</taxon>
        <taxon>Tracheophyta</taxon>
        <taxon>Spermatophyta</taxon>
        <taxon>Magnoliopsida</taxon>
        <taxon>eudicotyledons</taxon>
        <taxon>Gunneridae</taxon>
        <taxon>Pentapetalae</taxon>
        <taxon>rosids</taxon>
        <taxon>fabids</taxon>
        <taxon>Fabales</taxon>
        <taxon>Fabaceae</taxon>
        <taxon>Papilionoideae</taxon>
        <taxon>50 kb inversion clade</taxon>
        <taxon>dalbergioids sensu lato</taxon>
        <taxon>Dalbergieae</taxon>
        <taxon>Pterocarpus clade</taxon>
        <taxon>Arachis</taxon>
    </lineage>
</organism>
<dbReference type="FunFam" id="3.40.50.2000:FF:000061">
    <property type="entry name" value="UDP-glycosyltransferase 83A1"/>
    <property type="match status" value="2"/>
</dbReference>
<protein>
    <recommendedName>
        <fullName evidence="3">Glycosyltransferase N-terminal domain-containing protein</fullName>
    </recommendedName>
</protein>
<dbReference type="Pfam" id="PF00201">
    <property type="entry name" value="UDPGT"/>
    <property type="match status" value="2"/>
</dbReference>
<dbReference type="FunFam" id="3.40.50.2000:FF:000133">
    <property type="entry name" value="UDP-glycosyltransferase 83A1"/>
    <property type="match status" value="2"/>
</dbReference>
<dbReference type="InterPro" id="IPR058980">
    <property type="entry name" value="Glyco_transf_N"/>
</dbReference>
<proteinExistence type="inferred from homology"/>
<name>A0A444ZPQ6_ARAHY</name>
<dbReference type="EMBL" id="SDMP01000014">
    <property type="protein sequence ID" value="RYR16181.1"/>
    <property type="molecule type" value="Genomic_DNA"/>
</dbReference>
<keyword evidence="5" id="KW-1185">Reference proteome</keyword>